<dbReference type="Proteomes" id="UP001165060">
    <property type="component" value="Unassembled WGS sequence"/>
</dbReference>
<comment type="caution">
    <text evidence="9">The sequence shown here is derived from an EMBL/GenBank/DDBJ whole genome shotgun (WGS) entry which is preliminary data.</text>
</comment>
<evidence type="ECO:0000256" key="8">
    <source>
        <dbReference type="SAM" id="SignalP"/>
    </source>
</evidence>
<evidence type="ECO:0000256" key="3">
    <source>
        <dbReference type="ARBA" id="ARBA00022670"/>
    </source>
</evidence>
<protein>
    <recommendedName>
        <fullName evidence="7">Carboxypeptidase</fullName>
        <ecNumber evidence="7">3.4.16.-</ecNumber>
    </recommendedName>
</protein>
<feature type="signal peptide" evidence="8">
    <location>
        <begin position="1"/>
        <end position="15"/>
    </location>
</feature>
<proteinExistence type="inferred from homology"/>
<dbReference type="InterPro" id="IPR029058">
    <property type="entry name" value="AB_hydrolase_fold"/>
</dbReference>
<dbReference type="Pfam" id="PF00450">
    <property type="entry name" value="Peptidase_S10"/>
    <property type="match status" value="1"/>
</dbReference>
<dbReference type="PROSITE" id="PS00131">
    <property type="entry name" value="CARBOXYPEPT_SER_SER"/>
    <property type="match status" value="1"/>
</dbReference>
<evidence type="ECO:0000256" key="2">
    <source>
        <dbReference type="ARBA" id="ARBA00022645"/>
    </source>
</evidence>
<keyword evidence="3 7" id="KW-0645">Protease</keyword>
<dbReference type="EC" id="3.4.16.-" evidence="7"/>
<evidence type="ECO:0000256" key="5">
    <source>
        <dbReference type="ARBA" id="ARBA00022801"/>
    </source>
</evidence>
<dbReference type="PANTHER" id="PTHR11802">
    <property type="entry name" value="SERINE PROTEASE FAMILY S10 SERINE CARBOXYPEPTIDASE"/>
    <property type="match status" value="1"/>
</dbReference>
<comment type="similarity">
    <text evidence="1 7">Belongs to the peptidase S10 family.</text>
</comment>
<dbReference type="SUPFAM" id="SSF53474">
    <property type="entry name" value="alpha/beta-Hydrolases"/>
    <property type="match status" value="1"/>
</dbReference>
<feature type="chain" id="PRO_5045474375" description="Carboxypeptidase" evidence="8">
    <location>
        <begin position="16"/>
        <end position="480"/>
    </location>
</feature>
<evidence type="ECO:0000313" key="10">
    <source>
        <dbReference type="Proteomes" id="UP001165060"/>
    </source>
</evidence>
<dbReference type="InterPro" id="IPR001563">
    <property type="entry name" value="Peptidase_S10"/>
</dbReference>
<keyword evidence="2 7" id="KW-0121">Carboxypeptidase</keyword>
<accession>A0ABQ6N2V3</accession>
<name>A0ABQ6N2V3_9STRA</name>
<keyword evidence="4 8" id="KW-0732">Signal</keyword>
<keyword evidence="10" id="KW-1185">Reference proteome</keyword>
<gene>
    <name evidence="9" type="ORF">TeGR_g9564</name>
</gene>
<dbReference type="EMBL" id="BRYB01003594">
    <property type="protein sequence ID" value="GMI39243.1"/>
    <property type="molecule type" value="Genomic_DNA"/>
</dbReference>
<dbReference type="Gene3D" id="3.40.50.1820">
    <property type="entry name" value="alpha/beta hydrolase"/>
    <property type="match status" value="1"/>
</dbReference>
<evidence type="ECO:0000256" key="4">
    <source>
        <dbReference type="ARBA" id="ARBA00022729"/>
    </source>
</evidence>
<dbReference type="PROSITE" id="PS00560">
    <property type="entry name" value="CARBOXYPEPT_SER_HIS"/>
    <property type="match status" value="1"/>
</dbReference>
<evidence type="ECO:0000313" key="9">
    <source>
        <dbReference type="EMBL" id="GMI39243.1"/>
    </source>
</evidence>
<dbReference type="PANTHER" id="PTHR11802:SF472">
    <property type="entry name" value="SERINE CARBOXYPEPTIDASE CPVL-RELATED"/>
    <property type="match status" value="1"/>
</dbReference>
<keyword evidence="5 7" id="KW-0378">Hydrolase</keyword>
<evidence type="ECO:0000256" key="6">
    <source>
        <dbReference type="ARBA" id="ARBA00023180"/>
    </source>
</evidence>
<dbReference type="PRINTS" id="PR00724">
    <property type="entry name" value="CRBOXYPTASEC"/>
</dbReference>
<organism evidence="9 10">
    <name type="scientific">Tetraparma gracilis</name>
    <dbReference type="NCBI Taxonomy" id="2962635"/>
    <lineage>
        <taxon>Eukaryota</taxon>
        <taxon>Sar</taxon>
        <taxon>Stramenopiles</taxon>
        <taxon>Ochrophyta</taxon>
        <taxon>Bolidophyceae</taxon>
        <taxon>Parmales</taxon>
        <taxon>Triparmaceae</taxon>
        <taxon>Tetraparma</taxon>
    </lineage>
</organism>
<dbReference type="InterPro" id="IPR033124">
    <property type="entry name" value="Ser_caboxypep_his_AS"/>
</dbReference>
<evidence type="ECO:0000256" key="7">
    <source>
        <dbReference type="RuleBase" id="RU361156"/>
    </source>
</evidence>
<dbReference type="InterPro" id="IPR018202">
    <property type="entry name" value="Ser_caboxypep_ser_AS"/>
</dbReference>
<sequence>MWSLASLLLATPALALHGLKSTLLPLNQPASSSSSISPAVILASGLDPQEAQDATRVSFDSWSGPDQHTGFLSFEGQRPGSSPAPTVNSFFWYLPALNEDPDAPLLIWLQGGPGGSSLYGMFEEIGPMGIDGNMTIFERDPKFNWNQKYSLLFLDNPCGVGFSFSNEESCFVTDQTQVGNDLADALDVFYEAFPAQLSNDLYITGESYAGKYVPAFAYTVFTRDAGVPLKGISVGDGAMNPPAQFFNYGDLLYYVGMVSSSQRDVFRQYEATMQAALDAGDDEAAFEAFDEMLNGDFQTSTYYGNVTGTTNYFNFQQGDCGLAPCEPEYYADWVGTDAIREQIHVGAIPYASFNETVEVELKGDWMRGVVDMLVPLLEAPDFKVLVYSGQNDIILGPPLTEQFLDALEWDGKDLYAAADREVWKVEGGSQQDQLDEIAGYVKKVEKYNFQYSIVRGAGHMVPLDQPERAHDMITAFVDGQ</sequence>
<keyword evidence="6" id="KW-0325">Glycoprotein</keyword>
<reference evidence="9 10" key="1">
    <citation type="journal article" date="2023" name="Commun. Biol.">
        <title>Genome analysis of Parmales, the sister group of diatoms, reveals the evolutionary specialization of diatoms from phago-mixotrophs to photoautotrophs.</title>
        <authorList>
            <person name="Ban H."/>
            <person name="Sato S."/>
            <person name="Yoshikawa S."/>
            <person name="Yamada K."/>
            <person name="Nakamura Y."/>
            <person name="Ichinomiya M."/>
            <person name="Sato N."/>
            <person name="Blanc-Mathieu R."/>
            <person name="Endo H."/>
            <person name="Kuwata A."/>
            <person name="Ogata H."/>
        </authorList>
    </citation>
    <scope>NUCLEOTIDE SEQUENCE [LARGE SCALE GENOMIC DNA]</scope>
</reference>
<evidence type="ECO:0000256" key="1">
    <source>
        <dbReference type="ARBA" id="ARBA00009431"/>
    </source>
</evidence>